<accession>A0A8H3IY36</accession>
<dbReference type="Pfam" id="PF01546">
    <property type="entry name" value="Peptidase_M20"/>
    <property type="match status" value="1"/>
</dbReference>
<feature type="compositionally biased region" description="Low complexity" evidence="2">
    <location>
        <begin position="15"/>
        <end position="25"/>
    </location>
</feature>
<evidence type="ECO:0000256" key="2">
    <source>
        <dbReference type="SAM" id="MobiDB-lite"/>
    </source>
</evidence>
<dbReference type="PANTHER" id="PTHR11014">
    <property type="entry name" value="PEPTIDASE M20 FAMILY MEMBER"/>
    <property type="match status" value="1"/>
</dbReference>
<comment type="caution">
    <text evidence="4">The sequence shown here is derived from an EMBL/GenBank/DDBJ whole genome shotgun (WGS) entry which is preliminary data.</text>
</comment>
<dbReference type="InterPro" id="IPR017439">
    <property type="entry name" value="Amidohydrolase"/>
</dbReference>
<dbReference type="GO" id="GO:0016787">
    <property type="term" value="F:hydrolase activity"/>
    <property type="evidence" value="ECO:0007669"/>
    <property type="project" value="InterPro"/>
</dbReference>
<dbReference type="InterPro" id="IPR011650">
    <property type="entry name" value="Peptidase_M20_dimer"/>
</dbReference>
<evidence type="ECO:0000313" key="4">
    <source>
        <dbReference type="EMBL" id="CAF9931884.1"/>
    </source>
</evidence>
<dbReference type="PANTHER" id="PTHR11014:SF63">
    <property type="entry name" value="METALLOPEPTIDASE, PUTATIVE (AFU_ORTHOLOGUE AFUA_6G09600)-RELATED"/>
    <property type="match status" value="1"/>
</dbReference>
<gene>
    <name evidence="4" type="ORF">GOMPHAMPRED_006439</name>
</gene>
<dbReference type="NCBIfam" id="TIGR01891">
    <property type="entry name" value="amidohydrolases"/>
    <property type="match status" value="1"/>
</dbReference>
<comment type="similarity">
    <text evidence="1">Belongs to the peptidase M20A family.</text>
</comment>
<dbReference type="OrthoDB" id="6119954at2759"/>
<dbReference type="InterPro" id="IPR002933">
    <property type="entry name" value="Peptidase_M20"/>
</dbReference>
<dbReference type="Gene3D" id="3.40.630.10">
    <property type="entry name" value="Zn peptidases"/>
    <property type="match status" value="1"/>
</dbReference>
<dbReference type="SUPFAM" id="SSF55031">
    <property type="entry name" value="Bacterial exopeptidase dimerisation domain"/>
    <property type="match status" value="1"/>
</dbReference>
<feature type="domain" description="Peptidase M20 dimerisation" evidence="3">
    <location>
        <begin position="226"/>
        <end position="322"/>
    </location>
</feature>
<dbReference type="InterPro" id="IPR036264">
    <property type="entry name" value="Bact_exopeptidase_dim_dom"/>
</dbReference>
<dbReference type="EMBL" id="CAJPDQ010000041">
    <property type="protein sequence ID" value="CAF9931884.1"/>
    <property type="molecule type" value="Genomic_DNA"/>
</dbReference>
<dbReference type="Proteomes" id="UP000664169">
    <property type="component" value="Unassembled WGS sequence"/>
</dbReference>
<dbReference type="SUPFAM" id="SSF53187">
    <property type="entry name" value="Zn-dependent exopeptidases"/>
    <property type="match status" value="1"/>
</dbReference>
<evidence type="ECO:0000259" key="3">
    <source>
        <dbReference type="Pfam" id="PF07687"/>
    </source>
</evidence>
<evidence type="ECO:0000313" key="5">
    <source>
        <dbReference type="Proteomes" id="UP000664169"/>
    </source>
</evidence>
<proteinExistence type="inferred from homology"/>
<reference evidence="4" key="1">
    <citation type="submission" date="2021-03" db="EMBL/GenBank/DDBJ databases">
        <authorList>
            <person name="Tagirdzhanova G."/>
        </authorList>
    </citation>
    <scope>NUCLEOTIDE SEQUENCE</scope>
</reference>
<dbReference type="Gene3D" id="3.30.70.360">
    <property type="match status" value="1"/>
</dbReference>
<evidence type="ECO:0000256" key="1">
    <source>
        <dbReference type="ARBA" id="ARBA00006247"/>
    </source>
</evidence>
<feature type="region of interest" description="Disordered" evidence="2">
    <location>
        <begin position="1"/>
        <end position="25"/>
    </location>
</feature>
<protein>
    <recommendedName>
        <fullName evidence="3">Peptidase M20 dimerisation domain-containing protein</fullName>
    </recommendedName>
</protein>
<dbReference type="AlphaFoldDB" id="A0A8H3IY36"/>
<organism evidence="4 5">
    <name type="scientific">Gomphillus americanus</name>
    <dbReference type="NCBI Taxonomy" id="1940652"/>
    <lineage>
        <taxon>Eukaryota</taxon>
        <taxon>Fungi</taxon>
        <taxon>Dikarya</taxon>
        <taxon>Ascomycota</taxon>
        <taxon>Pezizomycotina</taxon>
        <taxon>Lecanoromycetes</taxon>
        <taxon>OSLEUM clade</taxon>
        <taxon>Ostropomycetidae</taxon>
        <taxon>Ostropales</taxon>
        <taxon>Graphidaceae</taxon>
        <taxon>Gomphilloideae</taxon>
        <taxon>Gomphillus</taxon>
    </lineage>
</organism>
<name>A0A8H3IY36_9LECA</name>
<sequence length="448" mass="48809">MRVPIGFSTPPDQPSPQTLPTSPTSPIKLSIPELLRRYPINLTKYEQFRAYLHAHPELSTQEKNTAAFVVVHLSLLGGYEIHERIGGHGVAAVLKNGDGRTVLLRAEMDALPVKETTGLPYASTVEMMDTDGLVKPVMHACGHDIHITSLLATGERLASMREHWAGTVILLFQPNEERSGGAQQMVDDRLYERIPIPDVLLAQHVSPKRAGWLGMNSGVQLSASETLKITLHGRGGHASSPVATIDPIVMMASCILRLQTIVSRELDVAHEFAVVTIGQASAGNAPNIIPDTATFHVNVRTVDEIIRARVMASIKRIVTAESDASNAAQAPTIEIISAFPVTYNSPKITYLLGHVFETVFGGNFKPNEFPQINASDDFSILARAIARPYCYWMLGGTDPVLFDSKDEREIPWNHSSSFAPIMQPTIKVATDAMTAAALTFVVREVASI</sequence>
<dbReference type="Pfam" id="PF07687">
    <property type="entry name" value="M20_dimer"/>
    <property type="match status" value="1"/>
</dbReference>
<keyword evidence="5" id="KW-1185">Reference proteome</keyword>